<organism evidence="1">
    <name type="scientific">Siphoviridae sp. ctgu013</name>
    <dbReference type="NCBI Taxonomy" id="2826421"/>
    <lineage>
        <taxon>Viruses</taxon>
        <taxon>Duplodnaviria</taxon>
        <taxon>Heunggongvirae</taxon>
        <taxon>Uroviricota</taxon>
        <taxon>Caudoviricetes</taxon>
    </lineage>
</organism>
<sequence length="488" mass="50451">MGVPKSLDYKDFMSKSTSANPTTWDDMYRFFGNQGEITAALVKSLLYQPGTAYSIGAIVYSPNLPAGTIAKCTVAGTTGSTEPAWTAAGSAVNDGTVRWLVENSGGSNITVDATLDSTSSNAIANKAVYAALNNKLDKNGTAMYASRDSSGNIIKDTYATKSEVGGVVKSVNNIAPDSNGNVTITVSGGGGGGSGDYLPLTGGTVTGGITATNFQTGTGEANYFQCRKFRGEGNANSYYHAIDFGYSGHDSVDFYEYDPNWNFYKCTSGTKSSAVLVGNIDGNGWNGGARLTGAPTAPTASVGTNTTQIATTAFVQAAIPKNVSSFSNDAGYIKSVNNTKPDASGNVTITVSGGGSGSGVSTSTQNTWTAQQSFDLALLTVEKYKTAYANGNSVKPSSVTAVYNATGSFTLDLTNFSYLLSAGQSLVFTAYIKANADYPLTITNGGTLKYTGNPSDLAITSAGLLLNIFITLDNSGNKTSIVQTSKLS</sequence>
<dbReference type="EMBL" id="BK015171">
    <property type="protein sequence ID" value="DAD93986.1"/>
    <property type="molecule type" value="Genomic_DNA"/>
</dbReference>
<reference evidence="1" key="1">
    <citation type="journal article" date="2021" name="Proc. Natl. Acad. Sci. U.S.A.">
        <title>A Catalog of Tens of Thousands of Viruses from Human Metagenomes Reveals Hidden Associations with Chronic Diseases.</title>
        <authorList>
            <person name="Tisza M.J."/>
            <person name="Buck C.B."/>
        </authorList>
    </citation>
    <scope>NUCLEOTIDE SEQUENCE</scope>
    <source>
        <strain evidence="1">Ctgu013</strain>
    </source>
</reference>
<evidence type="ECO:0000313" key="1">
    <source>
        <dbReference type="EMBL" id="DAD93986.1"/>
    </source>
</evidence>
<accession>A0A8S5NI48</accession>
<proteinExistence type="predicted"/>
<protein>
    <submittedName>
        <fullName evidence="1">Baseplate wedge protein</fullName>
    </submittedName>
</protein>
<name>A0A8S5NI48_9CAUD</name>